<name>A0A9P0EPL5_9HYPO</name>
<feature type="transmembrane region" description="Helical" evidence="1">
    <location>
        <begin position="658"/>
        <end position="681"/>
    </location>
</feature>
<feature type="transmembrane region" description="Helical" evidence="1">
    <location>
        <begin position="538"/>
        <end position="560"/>
    </location>
</feature>
<keyword evidence="4" id="KW-1185">Reference proteome</keyword>
<protein>
    <recommendedName>
        <fullName evidence="2">DUF6536 domain-containing protein</fullName>
    </recommendedName>
</protein>
<evidence type="ECO:0000256" key="1">
    <source>
        <dbReference type="SAM" id="Phobius"/>
    </source>
</evidence>
<reference evidence="4" key="1">
    <citation type="submission" date="2019-06" db="EMBL/GenBank/DDBJ databases">
        <authorList>
            <person name="Broberg M."/>
        </authorList>
    </citation>
    <scope>NUCLEOTIDE SEQUENCE [LARGE SCALE GENOMIC DNA]</scope>
</reference>
<accession>A0A9P0EPL5</accession>
<feature type="transmembrane region" description="Helical" evidence="1">
    <location>
        <begin position="475"/>
        <end position="497"/>
    </location>
</feature>
<evidence type="ECO:0000313" key="3">
    <source>
        <dbReference type="EMBL" id="CAH0055090.1"/>
    </source>
</evidence>
<feature type="transmembrane region" description="Helical" evidence="1">
    <location>
        <begin position="181"/>
        <end position="204"/>
    </location>
</feature>
<proteinExistence type="predicted"/>
<comment type="caution">
    <text evidence="3">The sequence shown here is derived from an EMBL/GenBank/DDBJ whole genome shotgun (WGS) entry which is preliminary data.</text>
</comment>
<dbReference type="PANTHER" id="PTHR35395">
    <property type="entry name" value="DUF6536 DOMAIN-CONTAINING PROTEIN"/>
    <property type="match status" value="1"/>
</dbReference>
<dbReference type="InterPro" id="IPR046623">
    <property type="entry name" value="DUF6536"/>
</dbReference>
<dbReference type="AlphaFoldDB" id="A0A9P0EPL5"/>
<dbReference type="Pfam" id="PF20163">
    <property type="entry name" value="DUF6536"/>
    <property type="match status" value="1"/>
</dbReference>
<evidence type="ECO:0000259" key="2">
    <source>
        <dbReference type="Pfam" id="PF20163"/>
    </source>
</evidence>
<feature type="transmembrane region" description="Helical" evidence="1">
    <location>
        <begin position="69"/>
        <end position="92"/>
    </location>
</feature>
<evidence type="ECO:0000313" key="4">
    <source>
        <dbReference type="Proteomes" id="UP000775872"/>
    </source>
</evidence>
<dbReference type="EMBL" id="CABFOC020000053">
    <property type="protein sequence ID" value="CAH0055090.1"/>
    <property type="molecule type" value="Genomic_DNA"/>
</dbReference>
<gene>
    <name evidence="3" type="ORF">CSOL1703_00016993</name>
</gene>
<feature type="domain" description="DUF6536" evidence="2">
    <location>
        <begin position="67"/>
        <end position="221"/>
    </location>
</feature>
<organism evidence="3 4">
    <name type="scientific">Clonostachys solani</name>
    <dbReference type="NCBI Taxonomy" id="160281"/>
    <lineage>
        <taxon>Eukaryota</taxon>
        <taxon>Fungi</taxon>
        <taxon>Dikarya</taxon>
        <taxon>Ascomycota</taxon>
        <taxon>Pezizomycotina</taxon>
        <taxon>Sordariomycetes</taxon>
        <taxon>Hypocreomycetidae</taxon>
        <taxon>Hypocreales</taxon>
        <taxon>Bionectriaceae</taxon>
        <taxon>Clonostachys</taxon>
    </lineage>
</organism>
<feature type="transmembrane region" description="Helical" evidence="1">
    <location>
        <begin position="609"/>
        <end position="630"/>
    </location>
</feature>
<reference evidence="3 4" key="2">
    <citation type="submission" date="2021-10" db="EMBL/GenBank/DDBJ databases">
        <authorList>
            <person name="Piombo E."/>
        </authorList>
    </citation>
    <scope>NUCLEOTIDE SEQUENCE [LARGE SCALE GENOMIC DNA]</scope>
</reference>
<keyword evidence="1" id="KW-0472">Membrane</keyword>
<dbReference type="PANTHER" id="PTHR35395:SF1">
    <property type="entry name" value="DUF6536 DOMAIN-CONTAINING PROTEIN"/>
    <property type="match status" value="1"/>
</dbReference>
<keyword evidence="1" id="KW-0812">Transmembrane</keyword>
<dbReference type="Proteomes" id="UP000775872">
    <property type="component" value="Unassembled WGS sequence"/>
</dbReference>
<keyword evidence="1" id="KW-1133">Transmembrane helix</keyword>
<feature type="transmembrane region" description="Helical" evidence="1">
    <location>
        <begin position="387"/>
        <end position="411"/>
    </location>
</feature>
<sequence length="750" mass="82476">MHHGKVQESGTPLLGSEIALETMNLRTGSYQDAYLQEFGGKRPRGKFFRMRRKNGGKPMSRDSATGWRLGASVAAAIALVVLIANVTMAGVFTSRARAQGYTSNVVPINIGNCGYIKKLGIGIHLVINIVSTLLLGASNYCMQTISAPSRDDVDRAHAKGSWVDIGIPSLRNLRFIRKRRVFVWFCLGVTSIPLHLVYNSIFFVSTNNNLYRIWYADDSFARGAPFNETFFAQAIALGNVNAGKVQDQLMHGERYQNLTNDECINAYAKALIEDRGNVILVMDRPANCSIFNDPFDLRLSEPGHSSLPDCGNTSATSLYSVDNYNNDFSPETDPYISNWYYWICSQDDGAWKDQLGADPWTIHGIKVNYCLSEKLNSQCQLRVSLNLIYAVIAFNAAKLIIIILIATSSWINDEPLVTVGDAAASFIESPDPITKGLCLASAREIIHTKVSEESSHAVYQPPRKRWFSAGSSLRWTIASLLTLTAVGVILGLLGYALKMLGSRFSRSDFGSLWSFGIGTINPYTLIRNWKIPTEGDLAVAGTVLLTNLPQIILSFIYLVLNSLLTSMVAAAEWASFAHGSHQPLRVSFPKGAQKSAFFLELPYQYSVPMLVLSILMHWLISQGFFIAQIFERYLWDFDDNDRLDQEALDKMQVTTTGAYSPIAMVLTCTILVILFGSVAILGARQLRDGMPLAGSCSLAISAACHTPGGTSSLLPVKWGVVRSAEGPVDTGHCSFSNDEVELPEPGNRYA</sequence>
<feature type="transmembrane region" description="Helical" evidence="1">
    <location>
        <begin position="224"/>
        <end position="242"/>
    </location>
</feature>
<dbReference type="OrthoDB" id="5429634at2759"/>